<protein>
    <submittedName>
        <fullName evidence="3">Methylase involved in ubiquinone/menaquinone biosynthesis</fullName>
    </submittedName>
    <submittedName>
        <fullName evidence="2">Methyltransferase type 11</fullName>
        <ecNumber evidence="2">2.1.1.-</ecNumber>
    </submittedName>
</protein>
<keyword evidence="2" id="KW-0808">Transferase</keyword>
<name>A0A8S0WG03_9FIRM</name>
<keyword evidence="3" id="KW-0830">Ubiquinone</keyword>
<reference evidence="3" key="1">
    <citation type="submission" date="2014-11" db="EMBL/GenBank/DDBJ databases">
        <authorList>
            <person name="Hornung B.V."/>
        </authorList>
    </citation>
    <scope>NUCLEOTIDE SEQUENCE</scope>
    <source>
        <strain evidence="3">INE</strain>
    </source>
</reference>
<dbReference type="Proteomes" id="UP000836597">
    <property type="component" value="Chromosome"/>
</dbReference>
<sequence>MKRTFEPAKQELELKNHLHIFNLIAPVYNLFFQGQLTNYCQVLAERREFLEPPASSDLRDTLPPQDLPAGSAPTVLDIGCGTGALAACFAKLGYDATGVDFSQKMLAAAAKSNGNRVKLVQGDATTGLPFRDKSFDLVVSAYVLHGLTARLRRSVMLEARRLARQRVLFYDYNSRRGLFTNLAEWAEGGDYFNFIHTGEEEMRGIFSAVQRHDVGKRAAIYVCSL</sequence>
<dbReference type="SUPFAM" id="SSF53335">
    <property type="entry name" value="S-adenosyl-L-methionine-dependent methyltransferases"/>
    <property type="match status" value="1"/>
</dbReference>
<dbReference type="EMBL" id="LR746496">
    <property type="protein sequence ID" value="CAA7601482.1"/>
    <property type="molecule type" value="Genomic_DNA"/>
</dbReference>
<evidence type="ECO:0000313" key="3">
    <source>
        <dbReference type="EMBL" id="CEJ06137.1"/>
    </source>
</evidence>
<dbReference type="Proteomes" id="UP001071230">
    <property type="component" value="Unassembled WGS sequence"/>
</dbReference>
<organism evidence="2">
    <name type="scientific">Acididesulfobacillus acetoxydans</name>
    <dbReference type="NCBI Taxonomy" id="1561005"/>
    <lineage>
        <taxon>Bacteria</taxon>
        <taxon>Bacillati</taxon>
        <taxon>Bacillota</taxon>
        <taxon>Clostridia</taxon>
        <taxon>Eubacteriales</taxon>
        <taxon>Peptococcaceae</taxon>
        <taxon>Acididesulfobacillus</taxon>
    </lineage>
</organism>
<dbReference type="EMBL" id="CDGJ01000016">
    <property type="protein sequence ID" value="CEJ06137.1"/>
    <property type="molecule type" value="Genomic_DNA"/>
</dbReference>
<dbReference type="GO" id="GO:0032259">
    <property type="term" value="P:methylation"/>
    <property type="evidence" value="ECO:0007669"/>
    <property type="project" value="UniProtKB-KW"/>
</dbReference>
<dbReference type="PANTHER" id="PTHR43591">
    <property type="entry name" value="METHYLTRANSFERASE"/>
    <property type="match status" value="1"/>
</dbReference>
<dbReference type="InterPro" id="IPR029063">
    <property type="entry name" value="SAM-dependent_MTases_sf"/>
</dbReference>
<evidence type="ECO:0000313" key="4">
    <source>
        <dbReference type="Proteomes" id="UP001071230"/>
    </source>
</evidence>
<dbReference type="RefSeq" id="WP_240985006.1">
    <property type="nucleotide sequence ID" value="NZ_CDGJ01000016.1"/>
</dbReference>
<dbReference type="Gene3D" id="3.40.50.150">
    <property type="entry name" value="Vaccinia Virus protein VP39"/>
    <property type="match status" value="1"/>
</dbReference>
<proteinExistence type="predicted"/>
<dbReference type="Pfam" id="PF08241">
    <property type="entry name" value="Methyltransf_11"/>
    <property type="match status" value="1"/>
</dbReference>
<gene>
    <name evidence="3" type="ORF">DEACI_0583</name>
    <name evidence="2" type="ORF">DEACI_2149</name>
</gene>
<dbReference type="CDD" id="cd02440">
    <property type="entry name" value="AdoMet_MTases"/>
    <property type="match status" value="1"/>
</dbReference>
<dbReference type="EC" id="2.1.1.-" evidence="2"/>
<accession>A0A8S0WG03</accession>
<dbReference type="PANTHER" id="PTHR43591:SF24">
    <property type="entry name" value="2-METHOXY-6-POLYPRENYL-1,4-BENZOQUINOL METHYLASE, MITOCHONDRIAL"/>
    <property type="match status" value="1"/>
</dbReference>
<reference evidence="2" key="2">
    <citation type="submission" date="2020-01" db="EMBL/GenBank/DDBJ databases">
        <authorList>
            <person name="Hornung B."/>
        </authorList>
    </citation>
    <scope>NUCLEOTIDE SEQUENCE</scope>
    <source>
        <strain evidence="2">PacBioINE</strain>
    </source>
</reference>
<evidence type="ECO:0000259" key="1">
    <source>
        <dbReference type="Pfam" id="PF08241"/>
    </source>
</evidence>
<keyword evidence="4" id="KW-1185">Reference proteome</keyword>
<dbReference type="InterPro" id="IPR013216">
    <property type="entry name" value="Methyltransf_11"/>
</dbReference>
<feature type="domain" description="Methyltransferase type 11" evidence="1">
    <location>
        <begin position="76"/>
        <end position="165"/>
    </location>
</feature>
<dbReference type="KEGG" id="aacx:DEACI_2149"/>
<dbReference type="AlphaFoldDB" id="A0A8S0WG03"/>
<keyword evidence="2" id="KW-0489">Methyltransferase</keyword>
<evidence type="ECO:0000313" key="2">
    <source>
        <dbReference type="EMBL" id="CAA7601482.1"/>
    </source>
</evidence>
<dbReference type="GO" id="GO:0008757">
    <property type="term" value="F:S-adenosylmethionine-dependent methyltransferase activity"/>
    <property type="evidence" value="ECO:0007669"/>
    <property type="project" value="InterPro"/>
</dbReference>